<reference evidence="1" key="1">
    <citation type="submission" date="2023-10" db="EMBL/GenBank/DDBJ databases">
        <authorList>
            <consortium name="Clinical and Environmental Microbiology Branch: Whole genome sequencing antimicrobial resistance pathogens in the healthcare setting"/>
        </authorList>
    </citation>
    <scope>NUCLEOTIDE SEQUENCE</scope>
    <source>
        <strain evidence="1">2020QW-00022</strain>
    </source>
</reference>
<name>A0AAD2VQH8_PRORE</name>
<dbReference type="InterPro" id="IPR008727">
    <property type="entry name" value="PAAR_motif"/>
</dbReference>
<dbReference type="AlphaFoldDB" id="A0AAD2VQH8"/>
<evidence type="ECO:0000313" key="1">
    <source>
        <dbReference type="EMBL" id="ELR5217554.1"/>
    </source>
</evidence>
<dbReference type="EMBL" id="ABEXCJ050000003">
    <property type="protein sequence ID" value="EMR4589741.1"/>
    <property type="molecule type" value="Genomic_DNA"/>
</dbReference>
<organism evidence="1">
    <name type="scientific">Providencia rettgeri</name>
    <dbReference type="NCBI Taxonomy" id="587"/>
    <lineage>
        <taxon>Bacteria</taxon>
        <taxon>Pseudomonadati</taxon>
        <taxon>Pseudomonadota</taxon>
        <taxon>Gammaproteobacteria</taxon>
        <taxon>Enterobacterales</taxon>
        <taxon>Morganellaceae</taxon>
        <taxon>Providencia</taxon>
    </lineage>
</organism>
<proteinExistence type="predicted"/>
<dbReference type="CDD" id="cd14744">
    <property type="entry name" value="PAAR_CT_2"/>
    <property type="match status" value="1"/>
</dbReference>
<accession>A0AAD2VQH8</accession>
<gene>
    <name evidence="2" type="ORF">M0K77_002053</name>
    <name evidence="1" type="ORF">M0K77_RS10265</name>
</gene>
<evidence type="ECO:0000313" key="2">
    <source>
        <dbReference type="EMBL" id="EMR4589741.1"/>
    </source>
</evidence>
<protein>
    <submittedName>
        <fullName evidence="1">PAAR domain-containing protein</fullName>
    </submittedName>
</protein>
<dbReference type="Pfam" id="PF05488">
    <property type="entry name" value="PAAR_motif"/>
    <property type="match status" value="1"/>
</dbReference>
<dbReference type="EMBL" id="ABEXCJ040000003">
    <property type="protein sequence ID" value="ELR5217554.1"/>
    <property type="molecule type" value="Genomic_DNA"/>
</dbReference>
<sequence>MVMSFKVLEGDRTTCGGRVLEGSALAHRGGINFKRQAVQGNKVTCGVHAGRYEIVGGDFTHLIGGQPAADTRKSYSTCPCHAAFIPSNIIGECTALDNLIPDGVYVWTERVGSGHSYVSLHKNNQITVYTYGRFGRTGTLGIVGDGILIRLIGEDARNYYRHELYKMNARVFAVNDANIQQVEAHFMALWSGGSSPVGLSPNVGEATKKYGHTINIYDLSTSNCTTQTVNAIKAGGSKVFEKELSSVRSGYSLARYIVTGQESFVVPASLEDYMVGKKQDLSSLVVVEVTGLFKEQYPNVTGVTPMEKSKSRTLFEAASGAASIIGYNTDFSGEETMGIIGQLLYGEQINGN</sequence>
<comment type="caution">
    <text evidence="1">The sequence shown here is derived from an EMBL/GenBank/DDBJ whole genome shotgun (WGS) entry which is preliminary data.</text>
</comment>